<organism evidence="1 2">
    <name type="scientific">Penicillium digitatum</name>
    <name type="common">Green mold</name>
    <dbReference type="NCBI Taxonomy" id="36651"/>
    <lineage>
        <taxon>Eukaryota</taxon>
        <taxon>Fungi</taxon>
        <taxon>Dikarya</taxon>
        <taxon>Ascomycota</taxon>
        <taxon>Pezizomycotina</taxon>
        <taxon>Eurotiomycetes</taxon>
        <taxon>Eurotiomycetidae</taxon>
        <taxon>Eurotiales</taxon>
        <taxon>Aspergillaceae</taxon>
        <taxon>Penicillium</taxon>
    </lineage>
</organism>
<proteinExistence type="predicted"/>
<sequence>MVVSNTVHYSGQLEVDPITGDMAEGTVQDPRQKILHNLNTILEAGGSSLNIFLTGMGGFSVVNEVYATFVSDLKRASIYVVKIMRFEFHREYVSVWNPSFLS</sequence>
<dbReference type="Gene3D" id="3.30.1330.40">
    <property type="entry name" value="RutC-like"/>
    <property type="match status" value="1"/>
</dbReference>
<name>A0A7T7BHK8_PENDI</name>
<evidence type="ECO:0000313" key="2">
    <source>
        <dbReference type="Proteomes" id="UP000595662"/>
    </source>
</evidence>
<gene>
    <name evidence="1" type="ORF">Pdw03_2805</name>
</gene>
<dbReference type="Pfam" id="PF01042">
    <property type="entry name" value="Ribonuc_L-PSP"/>
    <property type="match status" value="1"/>
</dbReference>
<dbReference type="RefSeq" id="XP_065955693.1">
    <property type="nucleotide sequence ID" value="XM_066100293.1"/>
</dbReference>
<dbReference type="Proteomes" id="UP000595662">
    <property type="component" value="Chromosome 1"/>
</dbReference>
<reference evidence="1 2" key="1">
    <citation type="submission" date="2020-08" db="EMBL/GenBank/DDBJ databases">
        <title>The completed genome sequence of the pathogenic ascomycete fungus Penicillium digitatum.</title>
        <authorList>
            <person name="Wang M."/>
        </authorList>
    </citation>
    <scope>NUCLEOTIDE SEQUENCE [LARGE SCALE GENOMIC DNA]</scope>
    <source>
        <strain evidence="1 2">PdW03</strain>
    </source>
</reference>
<dbReference type="SUPFAM" id="SSF55298">
    <property type="entry name" value="YjgF-like"/>
    <property type="match status" value="1"/>
</dbReference>
<dbReference type="EMBL" id="CP060774">
    <property type="protein sequence ID" value="QQK39951.1"/>
    <property type="molecule type" value="Genomic_DNA"/>
</dbReference>
<dbReference type="CDD" id="cd00448">
    <property type="entry name" value="YjgF_YER057c_UK114_family"/>
    <property type="match status" value="1"/>
</dbReference>
<accession>A0A7T7BHK8</accession>
<dbReference type="InterPro" id="IPR035959">
    <property type="entry name" value="RutC-like_sf"/>
</dbReference>
<protein>
    <submittedName>
        <fullName evidence="1">YjgF/Yer057p/UK114 family</fullName>
    </submittedName>
</protein>
<dbReference type="AlphaFoldDB" id="A0A7T7BHK8"/>
<evidence type="ECO:0000313" key="1">
    <source>
        <dbReference type="EMBL" id="QQK39951.1"/>
    </source>
</evidence>
<dbReference type="GeneID" id="90952434"/>
<dbReference type="InterPro" id="IPR006175">
    <property type="entry name" value="YjgF/YER057c/UK114"/>
</dbReference>